<evidence type="ECO:0000256" key="1">
    <source>
        <dbReference type="SAM" id="MobiDB-lite"/>
    </source>
</evidence>
<sequence>MPWPIYSERFLHHQAAGEWTYVVPDGRRAIVTNVDAVSTVGSSTWYSLRIGDIYLTLSLFPVANDPHQLVLRQVAYQGEEIALLIEQTGLNVSVSGYLMDDTSGATGPPGDSSWRPLEEAGQLPAPRG</sequence>
<accession>A0A0H5Q5M7</accession>
<feature type="region of interest" description="Disordered" evidence="1">
    <location>
        <begin position="101"/>
        <end position="128"/>
    </location>
</feature>
<proteinExistence type="predicted"/>
<protein>
    <submittedName>
        <fullName evidence="2">Uncharacterized protein</fullName>
    </submittedName>
</protein>
<reference evidence="2" key="2">
    <citation type="submission" date="2015-07" db="EMBL/GenBank/DDBJ databases">
        <title>Plasmids, circular viruses and viroids from rat gut.</title>
        <authorList>
            <person name="Jorgensen T.J."/>
            <person name="Hansen M.A."/>
            <person name="Xu Z."/>
            <person name="Tabak M.A."/>
            <person name="Sorensen S.J."/>
            <person name="Hansen L.H."/>
        </authorList>
    </citation>
    <scope>NUCLEOTIDE SEQUENCE</scope>
    <source>
        <strain evidence="2">RGFK1412</strain>
    </source>
</reference>
<dbReference type="EMBL" id="LN853961">
    <property type="protein sequence ID" value="CRY97193.1"/>
    <property type="molecule type" value="Genomic_DNA"/>
</dbReference>
<evidence type="ECO:0000313" key="2">
    <source>
        <dbReference type="EMBL" id="CRY97193.1"/>
    </source>
</evidence>
<name>A0A0H5Q5M7_9ZZZZ</name>
<dbReference type="AlphaFoldDB" id="A0A0H5Q5M7"/>
<organism evidence="2">
    <name type="scientific">uncultured prokaryote</name>
    <dbReference type="NCBI Taxonomy" id="198431"/>
    <lineage>
        <taxon>unclassified sequences</taxon>
        <taxon>environmental samples</taxon>
    </lineage>
</organism>
<reference evidence="2" key="1">
    <citation type="submission" date="2015-06" db="EMBL/GenBank/DDBJ databases">
        <authorList>
            <person name="Joergensen T."/>
        </authorList>
    </citation>
    <scope>NUCLEOTIDE SEQUENCE</scope>
    <source>
        <strain evidence="2">RGFK1412</strain>
    </source>
</reference>